<keyword evidence="2" id="KW-1185">Reference proteome</keyword>
<gene>
    <name evidence="1" type="ORF">QBC46DRAFT_338804</name>
</gene>
<name>A0AAN6S6M7_9PEZI</name>
<sequence length="115" mass="13432">MANQMLKQIHSLFDAELSKGIVMTATYRSGINIKPLKLGTIMFDFPSFRPTIGDHKRFSEDFYRNLANTLVDEFSCRPHWTNNSRDVISRSIKNLDSDHLRRFKDFDPNGIYKTM</sequence>
<organism evidence="1 2">
    <name type="scientific">Diplogelasinospora grovesii</name>
    <dbReference type="NCBI Taxonomy" id="303347"/>
    <lineage>
        <taxon>Eukaryota</taxon>
        <taxon>Fungi</taxon>
        <taxon>Dikarya</taxon>
        <taxon>Ascomycota</taxon>
        <taxon>Pezizomycotina</taxon>
        <taxon>Sordariomycetes</taxon>
        <taxon>Sordariomycetidae</taxon>
        <taxon>Sordariales</taxon>
        <taxon>Diplogelasinosporaceae</taxon>
        <taxon>Diplogelasinospora</taxon>
    </lineage>
</organism>
<evidence type="ECO:0000313" key="1">
    <source>
        <dbReference type="EMBL" id="KAK3943082.1"/>
    </source>
</evidence>
<evidence type="ECO:0000313" key="2">
    <source>
        <dbReference type="Proteomes" id="UP001303473"/>
    </source>
</evidence>
<reference evidence="2" key="1">
    <citation type="journal article" date="2023" name="Mol. Phylogenet. Evol.">
        <title>Genome-scale phylogeny and comparative genomics of the fungal order Sordariales.</title>
        <authorList>
            <person name="Hensen N."/>
            <person name="Bonometti L."/>
            <person name="Westerberg I."/>
            <person name="Brannstrom I.O."/>
            <person name="Guillou S."/>
            <person name="Cros-Aarteil S."/>
            <person name="Calhoun S."/>
            <person name="Haridas S."/>
            <person name="Kuo A."/>
            <person name="Mondo S."/>
            <person name="Pangilinan J."/>
            <person name="Riley R."/>
            <person name="LaButti K."/>
            <person name="Andreopoulos B."/>
            <person name="Lipzen A."/>
            <person name="Chen C."/>
            <person name="Yan M."/>
            <person name="Daum C."/>
            <person name="Ng V."/>
            <person name="Clum A."/>
            <person name="Steindorff A."/>
            <person name="Ohm R.A."/>
            <person name="Martin F."/>
            <person name="Silar P."/>
            <person name="Natvig D.O."/>
            <person name="Lalanne C."/>
            <person name="Gautier V."/>
            <person name="Ament-Velasquez S.L."/>
            <person name="Kruys A."/>
            <person name="Hutchinson M.I."/>
            <person name="Powell A.J."/>
            <person name="Barry K."/>
            <person name="Miller A.N."/>
            <person name="Grigoriev I.V."/>
            <person name="Debuchy R."/>
            <person name="Gladieux P."/>
            <person name="Hiltunen Thoren M."/>
            <person name="Johannesson H."/>
        </authorList>
    </citation>
    <scope>NUCLEOTIDE SEQUENCE [LARGE SCALE GENOMIC DNA]</scope>
    <source>
        <strain evidence="2">CBS 340.73</strain>
    </source>
</reference>
<comment type="caution">
    <text evidence="1">The sequence shown here is derived from an EMBL/GenBank/DDBJ whole genome shotgun (WGS) entry which is preliminary data.</text>
</comment>
<dbReference type="AlphaFoldDB" id="A0AAN6S6M7"/>
<proteinExistence type="predicted"/>
<protein>
    <submittedName>
        <fullName evidence="1">Uncharacterized protein</fullName>
    </submittedName>
</protein>
<dbReference type="EMBL" id="MU853768">
    <property type="protein sequence ID" value="KAK3943082.1"/>
    <property type="molecule type" value="Genomic_DNA"/>
</dbReference>
<dbReference type="Proteomes" id="UP001303473">
    <property type="component" value="Unassembled WGS sequence"/>
</dbReference>
<accession>A0AAN6S6M7</accession>